<organism evidence="2 3">
    <name type="scientific">Nocardioides mangrovicus</name>
    <dbReference type="NCBI Taxonomy" id="2478913"/>
    <lineage>
        <taxon>Bacteria</taxon>
        <taxon>Bacillati</taxon>
        <taxon>Actinomycetota</taxon>
        <taxon>Actinomycetes</taxon>
        <taxon>Propionibacteriales</taxon>
        <taxon>Nocardioidaceae</taxon>
        <taxon>Nocardioides</taxon>
    </lineage>
</organism>
<dbReference type="EMBL" id="RDBE01000001">
    <property type="protein sequence ID" value="RLV50746.1"/>
    <property type="molecule type" value="Genomic_DNA"/>
</dbReference>
<keyword evidence="1" id="KW-1133">Transmembrane helix</keyword>
<name>A0A3L8P5Q7_9ACTN</name>
<accession>A0A3L8P5Q7</accession>
<dbReference type="AlphaFoldDB" id="A0A3L8P5Q7"/>
<comment type="caution">
    <text evidence="2">The sequence shown here is derived from an EMBL/GenBank/DDBJ whole genome shotgun (WGS) entry which is preliminary data.</text>
</comment>
<reference evidence="2 3" key="1">
    <citation type="submission" date="2018-10" db="EMBL/GenBank/DDBJ databases">
        <title>Marmoricola sp. 4Q3S-7 whole genome shotgun sequence.</title>
        <authorList>
            <person name="Li F."/>
        </authorList>
    </citation>
    <scope>NUCLEOTIDE SEQUENCE [LARGE SCALE GENOMIC DNA]</scope>
    <source>
        <strain evidence="2 3">4Q3S-7</strain>
    </source>
</reference>
<keyword evidence="3" id="KW-1185">Reference proteome</keyword>
<evidence type="ECO:0000313" key="2">
    <source>
        <dbReference type="EMBL" id="RLV50746.1"/>
    </source>
</evidence>
<feature type="transmembrane region" description="Helical" evidence="1">
    <location>
        <begin position="20"/>
        <end position="46"/>
    </location>
</feature>
<keyword evidence="1" id="KW-0472">Membrane</keyword>
<keyword evidence="1" id="KW-0812">Transmembrane</keyword>
<evidence type="ECO:0000313" key="3">
    <source>
        <dbReference type="Proteomes" id="UP000281708"/>
    </source>
</evidence>
<dbReference type="Proteomes" id="UP000281708">
    <property type="component" value="Unassembled WGS sequence"/>
</dbReference>
<gene>
    <name evidence="2" type="ORF">D9V37_01945</name>
</gene>
<sequence length="79" mass="8443">MGPVTPFLTLMADKVPSDNSVVAGWGGFAVFVGLCLAVAVLGISLARHLRKARQNFGVEEVGSFKDSPKRLDQERTPDA</sequence>
<protein>
    <submittedName>
        <fullName evidence="2">Uncharacterized protein</fullName>
    </submittedName>
</protein>
<evidence type="ECO:0000256" key="1">
    <source>
        <dbReference type="SAM" id="Phobius"/>
    </source>
</evidence>
<proteinExistence type="predicted"/>